<dbReference type="EC" id="2.7.1.71" evidence="7"/>
<dbReference type="InterPro" id="IPR000623">
    <property type="entry name" value="Shikimate_kinase/TSH1"/>
</dbReference>
<dbReference type="GO" id="GO:0009423">
    <property type="term" value="P:chorismate biosynthetic process"/>
    <property type="evidence" value="ECO:0007669"/>
    <property type="project" value="UniProtKB-UniRule"/>
</dbReference>
<evidence type="ECO:0000256" key="3">
    <source>
        <dbReference type="ARBA" id="ARBA00022741"/>
    </source>
</evidence>
<comment type="cofactor">
    <cofactor evidence="7">
        <name>Mg(2+)</name>
        <dbReference type="ChEBI" id="CHEBI:18420"/>
    </cofactor>
    <text evidence="7">Binds 1 Mg(2+) ion per subunit.</text>
</comment>
<feature type="binding site" evidence="7">
    <location>
        <begin position="10"/>
        <end position="15"/>
    </location>
    <ligand>
        <name>ATP</name>
        <dbReference type="ChEBI" id="CHEBI:30616"/>
    </ligand>
</feature>
<dbReference type="GO" id="GO:0005524">
    <property type="term" value="F:ATP binding"/>
    <property type="evidence" value="ECO:0007669"/>
    <property type="project" value="UniProtKB-UniRule"/>
</dbReference>
<dbReference type="Pfam" id="PF01202">
    <property type="entry name" value="SKI"/>
    <property type="match status" value="1"/>
</dbReference>
<dbReference type="PATRIC" id="fig|796944.3.peg.239"/>
<keyword evidence="7" id="KW-0963">Cytoplasm</keyword>
<reference evidence="8 9" key="1">
    <citation type="submission" date="2011-08" db="EMBL/GenBank/DDBJ databases">
        <title>The Genome Sequence of Oribacterium sp. ACB7.</title>
        <authorList>
            <consortium name="The Broad Institute Genome Sequencing Platform"/>
            <person name="Earl A."/>
            <person name="Ward D."/>
            <person name="Feldgarden M."/>
            <person name="Gevers D."/>
            <person name="Sizova M."/>
            <person name="Hazen A."/>
            <person name="Epstein S."/>
            <person name="Young S.K."/>
            <person name="Zeng Q."/>
            <person name="Gargeya S."/>
            <person name="Fitzgerald M."/>
            <person name="Haas B."/>
            <person name="Abouelleil A."/>
            <person name="Alvarado L."/>
            <person name="Arachchi H.M."/>
            <person name="Berlin A."/>
            <person name="Brown A."/>
            <person name="Chapman S.B."/>
            <person name="Chen Z."/>
            <person name="Dunbar C."/>
            <person name="Freedman E."/>
            <person name="Gearin G."/>
            <person name="Gellesch M."/>
            <person name="Goldberg J."/>
            <person name="Griggs A."/>
            <person name="Gujja S."/>
            <person name="Heiman D."/>
            <person name="Howarth C."/>
            <person name="Larson L."/>
            <person name="Lui A."/>
            <person name="MacDonald P.J.P."/>
            <person name="Montmayeur A."/>
            <person name="Murphy C."/>
            <person name="Neiman D."/>
            <person name="Pearson M."/>
            <person name="Priest M."/>
            <person name="Roberts A."/>
            <person name="Saif S."/>
            <person name="Shea T."/>
            <person name="Shenoy N."/>
            <person name="Sisk P."/>
            <person name="Stolte C."/>
            <person name="Sykes S."/>
            <person name="Wortman J."/>
            <person name="Nusbaum C."/>
            <person name="Birren B."/>
        </authorList>
    </citation>
    <scope>NUCLEOTIDE SEQUENCE [LARGE SCALE GENOMIC DNA]</scope>
    <source>
        <strain evidence="8 9">ACB7</strain>
    </source>
</reference>
<dbReference type="GO" id="GO:0005829">
    <property type="term" value="C:cytosol"/>
    <property type="evidence" value="ECO:0007669"/>
    <property type="project" value="TreeGrafter"/>
</dbReference>
<evidence type="ECO:0000256" key="7">
    <source>
        <dbReference type="HAMAP-Rule" id="MF_00109"/>
    </source>
</evidence>
<evidence type="ECO:0000256" key="4">
    <source>
        <dbReference type="ARBA" id="ARBA00022777"/>
    </source>
</evidence>
<keyword evidence="9" id="KW-1185">Reference proteome</keyword>
<name>G9WRL1_9FIRM</name>
<feature type="binding site" evidence="7">
    <location>
        <position position="32"/>
    </location>
    <ligand>
        <name>substrate</name>
    </ligand>
</feature>
<dbReference type="SUPFAM" id="SSF52540">
    <property type="entry name" value="P-loop containing nucleoside triphosphate hydrolases"/>
    <property type="match status" value="1"/>
</dbReference>
<keyword evidence="7" id="KW-0479">Metal-binding</keyword>
<organism evidence="8 9">
    <name type="scientific">Oribacterium asaccharolyticum ACB7</name>
    <dbReference type="NCBI Taxonomy" id="796944"/>
    <lineage>
        <taxon>Bacteria</taxon>
        <taxon>Bacillati</taxon>
        <taxon>Bacillota</taxon>
        <taxon>Clostridia</taxon>
        <taxon>Lachnospirales</taxon>
        <taxon>Lachnospiraceae</taxon>
        <taxon>Oribacterium</taxon>
    </lineage>
</organism>
<dbReference type="PRINTS" id="PR01100">
    <property type="entry name" value="SHIKIMTKNASE"/>
</dbReference>
<dbReference type="GO" id="GO:0000287">
    <property type="term" value="F:magnesium ion binding"/>
    <property type="evidence" value="ECO:0007669"/>
    <property type="project" value="UniProtKB-UniRule"/>
</dbReference>
<keyword evidence="1 7" id="KW-0028">Amino-acid biosynthesis</keyword>
<dbReference type="PANTHER" id="PTHR21087">
    <property type="entry name" value="SHIKIMATE KINASE"/>
    <property type="match status" value="1"/>
</dbReference>
<comment type="subunit">
    <text evidence="7">Monomer.</text>
</comment>
<dbReference type="HOGENOM" id="CLU_057607_4_1_9"/>
<comment type="pathway">
    <text evidence="7">Metabolic intermediate biosynthesis; chorismate biosynthesis; chorismate from D-erythrose 4-phosphate and phosphoenolpyruvate: step 5/7.</text>
</comment>
<feature type="binding site" evidence="7">
    <location>
        <position position="132"/>
    </location>
    <ligand>
        <name>substrate</name>
    </ligand>
</feature>
<keyword evidence="3 7" id="KW-0547">Nucleotide-binding</keyword>
<feature type="binding site" evidence="7">
    <location>
        <position position="77"/>
    </location>
    <ligand>
        <name>substrate</name>
    </ligand>
</feature>
<dbReference type="RefSeq" id="WP_009537446.1">
    <property type="nucleotide sequence ID" value="NZ_JH414506.1"/>
</dbReference>
<dbReference type="CDD" id="cd00464">
    <property type="entry name" value="SK"/>
    <property type="match status" value="1"/>
</dbReference>
<comment type="subcellular location">
    <subcellularLocation>
        <location evidence="7">Cytoplasm</location>
    </subcellularLocation>
</comment>
<dbReference type="Proteomes" id="UP000003527">
    <property type="component" value="Unassembled WGS sequence"/>
</dbReference>
<dbReference type="GO" id="GO:0009073">
    <property type="term" value="P:aromatic amino acid family biosynthetic process"/>
    <property type="evidence" value="ECO:0007669"/>
    <property type="project" value="UniProtKB-KW"/>
</dbReference>
<proteinExistence type="inferred from homology"/>
<evidence type="ECO:0000313" key="9">
    <source>
        <dbReference type="Proteomes" id="UP000003527"/>
    </source>
</evidence>
<gene>
    <name evidence="7" type="primary">aroK</name>
    <name evidence="8" type="ORF">HMPREF9624_01727</name>
</gene>
<dbReference type="InterPro" id="IPR031322">
    <property type="entry name" value="Shikimate/glucono_kinase"/>
</dbReference>
<dbReference type="GO" id="GO:0008652">
    <property type="term" value="P:amino acid biosynthetic process"/>
    <property type="evidence" value="ECO:0007669"/>
    <property type="project" value="UniProtKB-KW"/>
</dbReference>
<evidence type="ECO:0000256" key="2">
    <source>
        <dbReference type="ARBA" id="ARBA00022679"/>
    </source>
</evidence>
<dbReference type="Gene3D" id="3.40.50.300">
    <property type="entry name" value="P-loop containing nucleotide triphosphate hydrolases"/>
    <property type="match status" value="1"/>
</dbReference>
<evidence type="ECO:0000256" key="1">
    <source>
        <dbReference type="ARBA" id="ARBA00022605"/>
    </source>
</evidence>
<keyword evidence="2 7" id="KW-0808">Transferase</keyword>
<dbReference type="GO" id="GO:0004765">
    <property type="term" value="F:shikimate kinase activity"/>
    <property type="evidence" value="ECO:0007669"/>
    <property type="project" value="UniProtKB-UniRule"/>
</dbReference>
<comment type="caution">
    <text evidence="7">Lacks conserved residue(s) required for the propagation of feature annotation.</text>
</comment>
<keyword evidence="4 7" id="KW-0418">Kinase</keyword>
<comment type="function">
    <text evidence="7">Catalyzes the specific phosphorylation of the 3-hydroxyl group of shikimic acid using ATP as a cosubstrate.</text>
</comment>
<sequence length="166" mass="18684">MNICLIGMPSSGKSVLGKMLAKRRKMTFLDLDTLIQKNTGKLLREIIAEEGREGFLRLEEETGASLSVENTVIAPGGSICYGEKAMRHLQKISRVIFLDIPYEEMLKRIGDPVKRGVAIPEGFTLKDLYEERTALYRKYAEYTLEERGLSSGACVQKIMQYLDSAE</sequence>
<evidence type="ECO:0000256" key="5">
    <source>
        <dbReference type="ARBA" id="ARBA00022840"/>
    </source>
</evidence>
<comment type="similarity">
    <text evidence="7">Belongs to the shikimate kinase family.</text>
</comment>
<keyword evidence="5 7" id="KW-0067">ATP-binding</keyword>
<evidence type="ECO:0000313" key="8">
    <source>
        <dbReference type="EMBL" id="EHL13951.1"/>
    </source>
</evidence>
<keyword evidence="6 7" id="KW-0057">Aromatic amino acid biosynthesis</keyword>
<comment type="caution">
    <text evidence="8">The sequence shown here is derived from an EMBL/GenBank/DDBJ whole genome shotgun (WGS) entry which is preliminary data.</text>
</comment>
<dbReference type="HAMAP" id="MF_00109">
    <property type="entry name" value="Shikimate_kinase"/>
    <property type="match status" value="1"/>
</dbReference>
<evidence type="ECO:0000256" key="6">
    <source>
        <dbReference type="ARBA" id="ARBA00023141"/>
    </source>
</evidence>
<protein>
    <recommendedName>
        <fullName evidence="7">Shikimate kinase</fullName>
        <shortName evidence="7">SK</shortName>
        <ecNumber evidence="7">2.7.1.71</ecNumber>
    </recommendedName>
</protein>
<dbReference type="PANTHER" id="PTHR21087:SF16">
    <property type="entry name" value="SHIKIMATE KINASE 1, CHLOROPLASTIC"/>
    <property type="match status" value="1"/>
</dbReference>
<dbReference type="InterPro" id="IPR027417">
    <property type="entry name" value="P-loop_NTPase"/>
</dbReference>
<feature type="binding site" evidence="7">
    <location>
        <position position="14"/>
    </location>
    <ligand>
        <name>Mg(2+)</name>
        <dbReference type="ChEBI" id="CHEBI:18420"/>
    </ligand>
</feature>
<comment type="catalytic activity">
    <reaction evidence="7">
        <text>shikimate + ATP = 3-phosphoshikimate + ADP + H(+)</text>
        <dbReference type="Rhea" id="RHEA:13121"/>
        <dbReference type="ChEBI" id="CHEBI:15378"/>
        <dbReference type="ChEBI" id="CHEBI:30616"/>
        <dbReference type="ChEBI" id="CHEBI:36208"/>
        <dbReference type="ChEBI" id="CHEBI:145989"/>
        <dbReference type="ChEBI" id="CHEBI:456216"/>
        <dbReference type="EC" id="2.7.1.71"/>
    </reaction>
</comment>
<keyword evidence="7" id="KW-0460">Magnesium</keyword>
<accession>G9WRL1</accession>
<dbReference type="AlphaFoldDB" id="G9WRL1"/>
<dbReference type="EMBL" id="AFZD01000004">
    <property type="protein sequence ID" value="EHL13951.1"/>
    <property type="molecule type" value="Genomic_DNA"/>
</dbReference>
<dbReference type="UniPathway" id="UPA00053">
    <property type="reaction ID" value="UER00088"/>
</dbReference>